<reference evidence="2 3" key="1">
    <citation type="submission" date="2020-04" db="EMBL/GenBank/DDBJ databases">
        <authorList>
            <person name="De Canck E."/>
        </authorList>
    </citation>
    <scope>NUCLEOTIDE SEQUENCE [LARGE SCALE GENOMIC DNA]</scope>
    <source>
        <strain evidence="2 3">LMG 27177</strain>
    </source>
</reference>
<keyword evidence="3" id="KW-1185">Reference proteome</keyword>
<feature type="region of interest" description="Disordered" evidence="1">
    <location>
        <begin position="1"/>
        <end position="27"/>
    </location>
</feature>
<evidence type="ECO:0000256" key="1">
    <source>
        <dbReference type="SAM" id="MobiDB-lite"/>
    </source>
</evidence>
<dbReference type="EMBL" id="CADIKI010000004">
    <property type="protein sequence ID" value="CAB3785169.1"/>
    <property type="molecule type" value="Genomic_DNA"/>
</dbReference>
<protein>
    <submittedName>
        <fullName evidence="2">Uncharacterized protein</fullName>
    </submittedName>
</protein>
<dbReference type="RefSeq" id="WP_175159032.1">
    <property type="nucleotide sequence ID" value="NZ_CADIKI010000004.1"/>
</dbReference>
<accession>A0A6J5FTC7</accession>
<gene>
    <name evidence="2" type="ORF">LMG27177_01778</name>
</gene>
<sequence length="66" mass="7038">MLQPGGFGSLRVDQKIAAPRQSTAPTGERHVVIGGRFVGMPGVAGHTLLRVVTPPEAKRQALLPRR</sequence>
<dbReference type="AlphaFoldDB" id="A0A6J5FTC7"/>
<organism evidence="2 3">
    <name type="scientific">Paraburkholderia fynbosensis</name>
    <dbReference type="NCBI Taxonomy" id="1200993"/>
    <lineage>
        <taxon>Bacteria</taxon>
        <taxon>Pseudomonadati</taxon>
        <taxon>Pseudomonadota</taxon>
        <taxon>Betaproteobacteria</taxon>
        <taxon>Burkholderiales</taxon>
        <taxon>Burkholderiaceae</taxon>
        <taxon>Paraburkholderia</taxon>
    </lineage>
</organism>
<evidence type="ECO:0000313" key="3">
    <source>
        <dbReference type="Proteomes" id="UP000494252"/>
    </source>
</evidence>
<evidence type="ECO:0000313" key="2">
    <source>
        <dbReference type="EMBL" id="CAB3785169.1"/>
    </source>
</evidence>
<dbReference type="Proteomes" id="UP000494252">
    <property type="component" value="Unassembled WGS sequence"/>
</dbReference>
<proteinExistence type="predicted"/>
<name>A0A6J5FTC7_9BURK</name>